<comment type="caution">
    <text evidence="3">The sequence shown here is derived from an EMBL/GenBank/DDBJ whole genome shotgun (WGS) entry which is preliminary data.</text>
</comment>
<keyword evidence="1" id="KW-0472">Membrane</keyword>
<feature type="transmembrane region" description="Helical" evidence="1">
    <location>
        <begin position="322"/>
        <end position="344"/>
    </location>
</feature>
<dbReference type="Proteomes" id="UP000284751">
    <property type="component" value="Unassembled WGS sequence"/>
</dbReference>
<dbReference type="AlphaFoldDB" id="A0A412AVU4"/>
<evidence type="ECO:0000313" key="4">
    <source>
        <dbReference type="Proteomes" id="UP000284751"/>
    </source>
</evidence>
<dbReference type="EMBL" id="QRTC01000046">
    <property type="protein sequence ID" value="RGQ37504.1"/>
    <property type="molecule type" value="Genomic_DNA"/>
</dbReference>
<feature type="transmembrane region" description="Helical" evidence="1">
    <location>
        <begin position="225"/>
        <end position="243"/>
    </location>
</feature>
<feature type="transmembrane region" description="Helical" evidence="1">
    <location>
        <begin position="264"/>
        <end position="283"/>
    </location>
</feature>
<keyword evidence="1" id="KW-1133">Transmembrane helix</keyword>
<name>A0A412AVU4_9FIRM</name>
<gene>
    <name evidence="3" type="ORF">DWY99_10605</name>
</gene>
<accession>A0A412AVU4</accession>
<feature type="domain" description="Zinc-ribbon" evidence="2">
    <location>
        <begin position="76"/>
        <end position="97"/>
    </location>
</feature>
<feature type="transmembrane region" description="Helical" evidence="1">
    <location>
        <begin position="197"/>
        <end position="219"/>
    </location>
</feature>
<dbReference type="SUPFAM" id="SSF57903">
    <property type="entry name" value="FYVE/PHD zinc finger"/>
    <property type="match status" value="1"/>
</dbReference>
<evidence type="ECO:0000256" key="1">
    <source>
        <dbReference type="SAM" id="Phobius"/>
    </source>
</evidence>
<sequence length="349" mass="38627">MIDYTGVPCPICGKAFHEGDDIVVCPICGTPYHRACYEKEGRCLFEDKHKEGYVFHREPESGKSAPENDSARTKACPRCGNKNYTDALFCDKCGLPLSQNSSTPPPGYPFVGAPGNNSNGGPNMNSMPGMFIMDPMGGVNPEEDFNGVKAGNLAKFVGSNPPYYMNVFKRLKDHNIGKFNFCGFLFSGGWLLYRKQYFWGAVISLILLGCLLGSSMINLFHNYDILNQVIAAAGLSEATGLFYSMQDSMKLMEQIMLLPVLDQILLFLPTVLSLLQWIIMFVIGFRGNRMYYKHCLKKVGEIQQAHPADPELSSTLKEKGGINWGLGICLLVCYLIITYFPLLVSGGIL</sequence>
<evidence type="ECO:0000259" key="2">
    <source>
        <dbReference type="Pfam" id="PF13240"/>
    </source>
</evidence>
<keyword evidence="1" id="KW-0812">Transmembrane</keyword>
<protein>
    <recommendedName>
        <fullName evidence="2">Zinc-ribbon domain-containing protein</fullName>
    </recommendedName>
</protein>
<dbReference type="Pfam" id="PF14446">
    <property type="entry name" value="Prok-RING_1"/>
    <property type="match status" value="1"/>
</dbReference>
<organism evidence="3 4">
    <name type="scientific">[Clostridium] leptum</name>
    <dbReference type="NCBI Taxonomy" id="1535"/>
    <lineage>
        <taxon>Bacteria</taxon>
        <taxon>Bacillati</taxon>
        <taxon>Bacillota</taxon>
        <taxon>Clostridia</taxon>
        <taxon>Eubacteriales</taxon>
        <taxon>Oscillospiraceae</taxon>
        <taxon>Oscillospiraceae incertae sedis</taxon>
    </lineage>
</organism>
<dbReference type="Pfam" id="PF13240">
    <property type="entry name" value="Zn_Ribbon_1"/>
    <property type="match status" value="1"/>
</dbReference>
<dbReference type="InterPro" id="IPR026870">
    <property type="entry name" value="Zinc_ribbon_dom"/>
</dbReference>
<dbReference type="InterPro" id="IPR011011">
    <property type="entry name" value="Znf_FYVE_PHD"/>
</dbReference>
<reference evidence="3 4" key="1">
    <citation type="submission" date="2018-08" db="EMBL/GenBank/DDBJ databases">
        <title>A genome reference for cultivated species of the human gut microbiota.</title>
        <authorList>
            <person name="Zou Y."/>
            <person name="Xue W."/>
            <person name="Luo G."/>
        </authorList>
    </citation>
    <scope>NUCLEOTIDE SEQUENCE [LARGE SCALE GENOMIC DNA]</scope>
    <source>
        <strain evidence="3 4">AF28-26</strain>
    </source>
</reference>
<dbReference type="InterPro" id="IPR039522">
    <property type="entry name" value="RING_finger_1_prok"/>
</dbReference>
<evidence type="ECO:0000313" key="3">
    <source>
        <dbReference type="EMBL" id="RGQ37504.1"/>
    </source>
</evidence>
<proteinExistence type="predicted"/>